<dbReference type="InterPro" id="IPR053717">
    <property type="entry name" value="MerB_lyase_sf"/>
</dbReference>
<keyword evidence="6" id="KW-0476">Mercury</keyword>
<keyword evidence="5" id="KW-0475">Mercuric resistance</keyword>
<dbReference type="SUPFAM" id="SSF160387">
    <property type="entry name" value="NosL/MerB-like"/>
    <property type="match status" value="1"/>
</dbReference>
<dbReference type="RefSeq" id="WP_183126105.1">
    <property type="nucleotide sequence ID" value="NZ_JACJHR010000064.1"/>
</dbReference>
<dbReference type="Gene3D" id="3.30.450.410">
    <property type="match status" value="1"/>
</dbReference>
<keyword evidence="7 11" id="KW-0456">Lyase</keyword>
<name>A0A8E1W4L2_9PSEU</name>
<comment type="function">
    <text evidence="8">Cleaves the carbon-mercury bond of organomercurials such as phenylmercuric acetate. One product is Hg(2+), which is subsequently detoxified by the mercuric reductase.</text>
</comment>
<proteinExistence type="inferred from homology"/>
<comment type="catalytic activity">
    <reaction evidence="1">
        <text>an alkylmercury + H(+) = an alkane + Hg(2+)</text>
        <dbReference type="Rhea" id="RHEA:18777"/>
        <dbReference type="ChEBI" id="CHEBI:15378"/>
        <dbReference type="ChEBI" id="CHEBI:16793"/>
        <dbReference type="ChEBI" id="CHEBI:18310"/>
        <dbReference type="ChEBI" id="CHEBI:83725"/>
        <dbReference type="EC" id="4.99.1.2"/>
    </reaction>
</comment>
<protein>
    <recommendedName>
        <fullName evidence="4">Alkylmercury lyase</fullName>
        <ecNumber evidence="3">4.99.1.2</ecNumber>
    </recommendedName>
    <alternativeName>
        <fullName evidence="9">Organomercurial lyase</fullName>
    </alternativeName>
</protein>
<dbReference type="Pfam" id="PF03243">
    <property type="entry name" value="MerB"/>
    <property type="match status" value="1"/>
</dbReference>
<gene>
    <name evidence="11" type="primary">merB</name>
    <name evidence="11" type="ORF">H5411_33400</name>
</gene>
<dbReference type="PRINTS" id="PR01699">
    <property type="entry name" value="ORGNOHGLYASE"/>
</dbReference>
<dbReference type="EMBL" id="JACJHR010000064">
    <property type="protein sequence ID" value="MBB2504025.1"/>
    <property type="molecule type" value="Genomic_DNA"/>
</dbReference>
<dbReference type="GO" id="GO:0018836">
    <property type="term" value="F:alkylmercury lyase activity"/>
    <property type="evidence" value="ECO:0007669"/>
    <property type="project" value="UniProtKB-EC"/>
</dbReference>
<dbReference type="NCBIfam" id="NF033555">
    <property type="entry name" value="lyase_MerB"/>
    <property type="match status" value="1"/>
</dbReference>
<evidence type="ECO:0000256" key="7">
    <source>
        <dbReference type="ARBA" id="ARBA00023239"/>
    </source>
</evidence>
<sequence length="241" mass="25539">MTGNESAVSPGSAGVSGAVGGAGVSAADQRVHDRFWRTHRHRFELIPYVLPLLADGEPVTVDQIASAAGRSVPDTAAALRQHPGVDWDERGRVAGLGLSLRPTPHRFSFGGQIVYGWCATDVLIFPVILGRAGVIESACFATGQPIRIQVTPDEVCSVDPAGAVVSLLRPDSAADMRAEACDAGGFFVSRDAAAPWVERHPDGMVHTVAADFALNRETFRRFGWAGLLDQPGPPVRPDEVP</sequence>
<evidence type="ECO:0000256" key="3">
    <source>
        <dbReference type="ARBA" id="ARBA00013237"/>
    </source>
</evidence>
<dbReference type="Pfam" id="PF12324">
    <property type="entry name" value="HTH_15"/>
    <property type="match status" value="1"/>
</dbReference>
<evidence type="ECO:0000256" key="5">
    <source>
        <dbReference type="ARBA" id="ARBA00022466"/>
    </source>
</evidence>
<evidence type="ECO:0000256" key="6">
    <source>
        <dbReference type="ARBA" id="ARBA00022914"/>
    </source>
</evidence>
<comment type="similarity">
    <text evidence="2">Belongs to the MerB family.</text>
</comment>
<dbReference type="InterPro" id="IPR024259">
    <property type="entry name" value="MerB_HTH_dom"/>
</dbReference>
<evidence type="ECO:0000256" key="4">
    <source>
        <dbReference type="ARBA" id="ARBA00018180"/>
    </source>
</evidence>
<dbReference type="GO" id="GO:0046689">
    <property type="term" value="P:response to mercury ion"/>
    <property type="evidence" value="ECO:0007669"/>
    <property type="project" value="UniProtKB-KW"/>
</dbReference>
<dbReference type="InterPro" id="IPR036390">
    <property type="entry name" value="WH_DNA-bd_sf"/>
</dbReference>
<evidence type="ECO:0000259" key="10">
    <source>
        <dbReference type="Pfam" id="PF12324"/>
    </source>
</evidence>
<feature type="domain" description="Alkylmercury lyase helix-turn-helix" evidence="10">
    <location>
        <begin position="49"/>
        <end position="97"/>
    </location>
</feature>
<evidence type="ECO:0000256" key="2">
    <source>
        <dbReference type="ARBA" id="ARBA00009443"/>
    </source>
</evidence>
<reference evidence="11 12" key="1">
    <citation type="submission" date="2020-08" db="EMBL/GenBank/DDBJ databases">
        <title>Amycolatopsis echigonensis JCM 21831.</title>
        <authorList>
            <person name="Tedsree N."/>
            <person name="Kuncharoen N."/>
            <person name="Likhitwitayawuid K."/>
            <person name="Tanasupawat S."/>
        </authorList>
    </citation>
    <scope>NUCLEOTIDE SEQUENCE [LARGE SCALE GENOMIC DNA]</scope>
    <source>
        <strain evidence="11 12">JCM 21831</strain>
    </source>
</reference>
<comment type="caution">
    <text evidence="11">The sequence shown here is derived from an EMBL/GenBank/DDBJ whole genome shotgun (WGS) entry which is preliminary data.</text>
</comment>
<dbReference type="AlphaFoldDB" id="A0A8E1W4L2"/>
<dbReference type="NCBIfam" id="NF009710">
    <property type="entry name" value="PRK13239.1"/>
    <property type="match status" value="1"/>
</dbReference>
<evidence type="ECO:0000256" key="9">
    <source>
        <dbReference type="ARBA" id="ARBA00031271"/>
    </source>
</evidence>
<dbReference type="Proteomes" id="UP000550260">
    <property type="component" value="Unassembled WGS sequence"/>
</dbReference>
<dbReference type="InterPro" id="IPR004927">
    <property type="entry name" value="MerB"/>
</dbReference>
<accession>A0A8E1W4L2</accession>
<evidence type="ECO:0000256" key="8">
    <source>
        <dbReference type="ARBA" id="ARBA00025326"/>
    </source>
</evidence>
<evidence type="ECO:0000313" key="12">
    <source>
        <dbReference type="Proteomes" id="UP000550260"/>
    </source>
</evidence>
<organism evidence="11 12">
    <name type="scientific">Amycolatopsis echigonensis</name>
    <dbReference type="NCBI Taxonomy" id="2576905"/>
    <lineage>
        <taxon>Bacteria</taxon>
        <taxon>Bacillati</taxon>
        <taxon>Actinomycetota</taxon>
        <taxon>Actinomycetes</taxon>
        <taxon>Pseudonocardiales</taxon>
        <taxon>Pseudonocardiaceae</taxon>
        <taxon>Amycolatopsis</taxon>
    </lineage>
</organism>
<evidence type="ECO:0000256" key="1">
    <source>
        <dbReference type="ARBA" id="ARBA00000165"/>
    </source>
</evidence>
<dbReference type="EC" id="4.99.1.2" evidence="3"/>
<evidence type="ECO:0000313" key="11">
    <source>
        <dbReference type="EMBL" id="MBB2504025.1"/>
    </source>
</evidence>
<dbReference type="SUPFAM" id="SSF46785">
    <property type="entry name" value="Winged helix' DNA-binding domain"/>
    <property type="match status" value="1"/>
</dbReference>